<name>A0A6J5L0T4_9CAUD</name>
<proteinExistence type="predicted"/>
<evidence type="ECO:0000313" key="1">
    <source>
        <dbReference type="EMBL" id="CAB4126846.1"/>
    </source>
</evidence>
<reference evidence="1" key="1">
    <citation type="submission" date="2020-04" db="EMBL/GenBank/DDBJ databases">
        <authorList>
            <person name="Chiriac C."/>
            <person name="Salcher M."/>
            <person name="Ghai R."/>
            <person name="Kavagutti S V."/>
        </authorList>
    </citation>
    <scope>NUCLEOTIDE SEQUENCE</scope>
</reference>
<sequence>MNMRKRYDLEGLADEKLRDNFNKAIEKLDPRYAKLEALYHSLKINAPTEEDKALLSIMEIGRAIYMDVEEKTRERALQLESYFGRRQLYYDWDSEPILQWEYSFKWEFLNTHVAETAINDWRVSTVWLGINHTFYASQVPTIFETMIFKNDRKLADNEEFDLYQERYFTYEQAVAGHQVACEFVRERT</sequence>
<protein>
    <submittedName>
        <fullName evidence="1">Uncharacterized protein</fullName>
    </submittedName>
</protein>
<dbReference type="EMBL" id="LR796205">
    <property type="protein sequence ID" value="CAB4126846.1"/>
    <property type="molecule type" value="Genomic_DNA"/>
</dbReference>
<organism evidence="1">
    <name type="scientific">uncultured Caudovirales phage</name>
    <dbReference type="NCBI Taxonomy" id="2100421"/>
    <lineage>
        <taxon>Viruses</taxon>
        <taxon>Duplodnaviria</taxon>
        <taxon>Heunggongvirae</taxon>
        <taxon>Uroviricota</taxon>
        <taxon>Caudoviricetes</taxon>
        <taxon>Peduoviridae</taxon>
        <taxon>Maltschvirus</taxon>
        <taxon>Maltschvirus maltsch</taxon>
    </lineage>
</organism>
<gene>
    <name evidence="1" type="ORF">UFOVP80_62</name>
</gene>
<accession>A0A6J5L0T4</accession>